<evidence type="ECO:0000313" key="14">
    <source>
        <dbReference type="Proteomes" id="UP001156905"/>
    </source>
</evidence>
<evidence type="ECO:0000313" key="13">
    <source>
        <dbReference type="EMBL" id="GLR87674.1"/>
    </source>
</evidence>
<evidence type="ECO:0000259" key="12">
    <source>
        <dbReference type="PROSITE" id="PS51012"/>
    </source>
</evidence>
<feature type="transmembrane region" description="Helical" evidence="11">
    <location>
        <begin position="78"/>
        <end position="101"/>
    </location>
</feature>
<evidence type="ECO:0000256" key="3">
    <source>
        <dbReference type="ARBA" id="ARBA00022448"/>
    </source>
</evidence>
<keyword evidence="3 11" id="KW-0813">Transport</keyword>
<evidence type="ECO:0000256" key="11">
    <source>
        <dbReference type="RuleBase" id="RU361157"/>
    </source>
</evidence>
<dbReference type="PROSITE" id="PS51012">
    <property type="entry name" value="ABC_TM2"/>
    <property type="match status" value="1"/>
</dbReference>
<dbReference type="RefSeq" id="WP_284268647.1">
    <property type="nucleotide sequence ID" value="NZ_BSOW01000015.1"/>
</dbReference>
<feature type="transmembrane region" description="Helical" evidence="11">
    <location>
        <begin position="190"/>
        <end position="208"/>
    </location>
</feature>
<keyword evidence="9" id="KW-0625">Polysaccharide transport</keyword>
<keyword evidence="10 11" id="KW-0472">Membrane</keyword>
<comment type="similarity">
    <text evidence="2 11">Belongs to the ABC-2 integral membrane protein family.</text>
</comment>
<dbReference type="InterPro" id="IPR013525">
    <property type="entry name" value="ABC2_TM"/>
</dbReference>
<sequence>MLTISQRPASLIALFRSLHGHGNLIRRLCSREFSQRFRGSMLGMAWAIIMPVFTAAIYTFVFSTVFKARWTETTGGPFDFAIIVLTGMVVHGVFAESIARAPSTVIGNANYVKKVVFPLEILPVVVVLSSLINACIGSAIVLTMNLVFKGMIFPTALLLPLVIGPYAIVVAALVFVLAAVGVYLRDLSQLVSVLITITLFLTPIFFPIEAVPEEFRSAMWLNPLTFIVQQVRDVVIFGRLPDFIGLSVYSLAGLSALAFSFWIFQRLRNGFADVL</sequence>
<evidence type="ECO:0000256" key="1">
    <source>
        <dbReference type="ARBA" id="ARBA00004651"/>
    </source>
</evidence>
<comment type="caution">
    <text evidence="13">The sequence shown here is derived from an EMBL/GenBank/DDBJ whole genome shotgun (WGS) entry which is preliminary data.</text>
</comment>
<dbReference type="PANTHER" id="PTHR30413:SF10">
    <property type="entry name" value="CAPSULE POLYSACCHARIDE EXPORT INNER-MEMBRANE PROTEIN CTRC"/>
    <property type="match status" value="1"/>
</dbReference>
<protein>
    <recommendedName>
        <fullName evidence="11">Transport permease protein</fullName>
    </recommendedName>
</protein>
<evidence type="ECO:0000256" key="7">
    <source>
        <dbReference type="ARBA" id="ARBA00022903"/>
    </source>
</evidence>
<evidence type="ECO:0000256" key="10">
    <source>
        <dbReference type="ARBA" id="ARBA00023136"/>
    </source>
</evidence>
<keyword evidence="7" id="KW-0972">Capsule biogenesis/degradation</keyword>
<dbReference type="EMBL" id="BSOW01000015">
    <property type="protein sequence ID" value="GLR87674.1"/>
    <property type="molecule type" value="Genomic_DNA"/>
</dbReference>
<dbReference type="Pfam" id="PF01061">
    <property type="entry name" value="ABC2_membrane"/>
    <property type="match status" value="1"/>
</dbReference>
<keyword evidence="5" id="KW-0762">Sugar transport</keyword>
<dbReference type="InterPro" id="IPR000412">
    <property type="entry name" value="ABC_2_transport"/>
</dbReference>
<name>A0ABQ6AZQ7_9BRAD</name>
<evidence type="ECO:0000256" key="5">
    <source>
        <dbReference type="ARBA" id="ARBA00022597"/>
    </source>
</evidence>
<keyword evidence="14" id="KW-1185">Reference proteome</keyword>
<proteinExistence type="inferred from homology"/>
<feature type="transmembrane region" description="Helical" evidence="11">
    <location>
        <begin position="121"/>
        <end position="144"/>
    </location>
</feature>
<evidence type="ECO:0000256" key="6">
    <source>
        <dbReference type="ARBA" id="ARBA00022692"/>
    </source>
</evidence>
<accession>A0ABQ6AZQ7</accession>
<evidence type="ECO:0000256" key="4">
    <source>
        <dbReference type="ARBA" id="ARBA00022475"/>
    </source>
</evidence>
<evidence type="ECO:0000256" key="2">
    <source>
        <dbReference type="ARBA" id="ARBA00007783"/>
    </source>
</evidence>
<dbReference type="PANTHER" id="PTHR30413">
    <property type="entry name" value="INNER MEMBRANE TRANSPORT PERMEASE"/>
    <property type="match status" value="1"/>
</dbReference>
<comment type="subcellular location">
    <subcellularLocation>
        <location evidence="11">Cell inner membrane</location>
        <topology evidence="11">Multi-pass membrane protein</topology>
    </subcellularLocation>
    <subcellularLocation>
        <location evidence="1">Cell membrane</location>
        <topology evidence="1">Multi-pass membrane protein</topology>
    </subcellularLocation>
</comment>
<organism evidence="13 14">
    <name type="scientific">Bradyrhizobium iriomotense</name>
    <dbReference type="NCBI Taxonomy" id="441950"/>
    <lineage>
        <taxon>Bacteria</taxon>
        <taxon>Pseudomonadati</taxon>
        <taxon>Pseudomonadota</taxon>
        <taxon>Alphaproteobacteria</taxon>
        <taxon>Hyphomicrobiales</taxon>
        <taxon>Nitrobacteraceae</taxon>
        <taxon>Bradyrhizobium</taxon>
    </lineage>
</organism>
<reference evidence="14" key="1">
    <citation type="journal article" date="2019" name="Int. J. Syst. Evol. Microbiol.">
        <title>The Global Catalogue of Microorganisms (GCM) 10K type strain sequencing project: providing services to taxonomists for standard genome sequencing and annotation.</title>
        <authorList>
            <consortium name="The Broad Institute Genomics Platform"/>
            <consortium name="The Broad Institute Genome Sequencing Center for Infectious Disease"/>
            <person name="Wu L."/>
            <person name="Ma J."/>
        </authorList>
    </citation>
    <scope>NUCLEOTIDE SEQUENCE [LARGE SCALE GENOMIC DNA]</scope>
    <source>
        <strain evidence="14">NBRC 102520</strain>
    </source>
</reference>
<evidence type="ECO:0000256" key="9">
    <source>
        <dbReference type="ARBA" id="ARBA00023047"/>
    </source>
</evidence>
<feature type="transmembrane region" description="Helical" evidence="11">
    <location>
        <begin position="243"/>
        <end position="264"/>
    </location>
</feature>
<dbReference type="InterPro" id="IPR047817">
    <property type="entry name" value="ABC2_TM_bact-type"/>
</dbReference>
<keyword evidence="6 11" id="KW-0812">Transmembrane</keyword>
<evidence type="ECO:0000256" key="8">
    <source>
        <dbReference type="ARBA" id="ARBA00022989"/>
    </source>
</evidence>
<dbReference type="Proteomes" id="UP001156905">
    <property type="component" value="Unassembled WGS sequence"/>
</dbReference>
<keyword evidence="4 11" id="KW-1003">Cell membrane</keyword>
<gene>
    <name evidence="13" type="ORF">GCM10007857_43850</name>
</gene>
<feature type="domain" description="ABC transmembrane type-2" evidence="12">
    <location>
        <begin position="42"/>
        <end position="267"/>
    </location>
</feature>
<feature type="transmembrane region" description="Helical" evidence="11">
    <location>
        <begin position="44"/>
        <end position="66"/>
    </location>
</feature>
<dbReference type="PRINTS" id="PR00164">
    <property type="entry name" value="ABC2TRNSPORT"/>
</dbReference>
<feature type="transmembrane region" description="Helical" evidence="11">
    <location>
        <begin position="156"/>
        <end position="184"/>
    </location>
</feature>
<keyword evidence="8 11" id="KW-1133">Transmembrane helix</keyword>